<feature type="region of interest" description="Disordered" evidence="1">
    <location>
        <begin position="1"/>
        <end position="22"/>
    </location>
</feature>
<proteinExistence type="predicted"/>
<evidence type="ECO:0000256" key="1">
    <source>
        <dbReference type="SAM" id="MobiDB-lite"/>
    </source>
</evidence>
<accession>A0A5D2LQB7</accession>
<gene>
    <name evidence="2" type="ORF">ES332_D03G123400v1</name>
</gene>
<name>A0A5D2LQB7_GOSTO</name>
<reference evidence="2 3" key="1">
    <citation type="submission" date="2019-07" db="EMBL/GenBank/DDBJ databases">
        <title>WGS assembly of Gossypium tomentosum.</title>
        <authorList>
            <person name="Chen Z.J."/>
            <person name="Sreedasyam A."/>
            <person name="Ando A."/>
            <person name="Song Q."/>
            <person name="De L."/>
            <person name="Hulse-Kemp A."/>
            <person name="Ding M."/>
            <person name="Ye W."/>
            <person name="Kirkbride R."/>
            <person name="Jenkins J."/>
            <person name="Plott C."/>
            <person name="Lovell J."/>
            <person name="Lin Y.-M."/>
            <person name="Vaughn R."/>
            <person name="Liu B."/>
            <person name="Li W."/>
            <person name="Simpson S."/>
            <person name="Scheffler B."/>
            <person name="Saski C."/>
            <person name="Grover C."/>
            <person name="Hu G."/>
            <person name="Conover J."/>
            <person name="Carlson J."/>
            <person name="Shu S."/>
            <person name="Boston L."/>
            <person name="Williams M."/>
            <person name="Peterson D."/>
            <person name="Mcgee K."/>
            <person name="Jones D."/>
            <person name="Wendel J."/>
            <person name="Stelly D."/>
            <person name="Grimwood J."/>
            <person name="Schmutz J."/>
        </authorList>
    </citation>
    <scope>NUCLEOTIDE SEQUENCE [LARGE SCALE GENOMIC DNA]</scope>
    <source>
        <strain evidence="2">7179.01</strain>
    </source>
</reference>
<dbReference type="AlphaFoldDB" id="A0A5D2LQB7"/>
<evidence type="ECO:0000313" key="2">
    <source>
        <dbReference type="EMBL" id="TYH80303.1"/>
    </source>
</evidence>
<organism evidence="2 3">
    <name type="scientific">Gossypium tomentosum</name>
    <name type="common">Hawaiian cotton</name>
    <name type="synonym">Gossypium sandvicense</name>
    <dbReference type="NCBI Taxonomy" id="34277"/>
    <lineage>
        <taxon>Eukaryota</taxon>
        <taxon>Viridiplantae</taxon>
        <taxon>Streptophyta</taxon>
        <taxon>Embryophyta</taxon>
        <taxon>Tracheophyta</taxon>
        <taxon>Spermatophyta</taxon>
        <taxon>Magnoliopsida</taxon>
        <taxon>eudicotyledons</taxon>
        <taxon>Gunneridae</taxon>
        <taxon>Pentapetalae</taxon>
        <taxon>rosids</taxon>
        <taxon>malvids</taxon>
        <taxon>Malvales</taxon>
        <taxon>Malvaceae</taxon>
        <taxon>Malvoideae</taxon>
        <taxon>Gossypium</taxon>
    </lineage>
</organism>
<sequence length="51" mass="5672">MAPPIETIVKSSDSHCAPHPPLNERILSSMTRRSVAAHPWHDLEIGIQCQL</sequence>
<keyword evidence="3" id="KW-1185">Reference proteome</keyword>
<dbReference type="EMBL" id="CM017625">
    <property type="protein sequence ID" value="TYH80303.1"/>
    <property type="molecule type" value="Genomic_DNA"/>
</dbReference>
<evidence type="ECO:0000313" key="3">
    <source>
        <dbReference type="Proteomes" id="UP000322667"/>
    </source>
</evidence>
<protein>
    <submittedName>
        <fullName evidence="2">Uncharacterized protein</fullName>
    </submittedName>
</protein>
<dbReference type="Proteomes" id="UP000322667">
    <property type="component" value="Chromosome D03"/>
</dbReference>